<keyword evidence="1" id="KW-0808">Transferase</keyword>
<name>A0A6L2N8B6_TANCI</name>
<comment type="caution">
    <text evidence="1">The sequence shown here is derived from an EMBL/GenBank/DDBJ whole genome shotgun (WGS) entry which is preliminary data.</text>
</comment>
<keyword evidence="1" id="KW-0418">Kinase</keyword>
<gene>
    <name evidence="1" type="ORF">Tci_052883</name>
</gene>
<reference evidence="1" key="1">
    <citation type="journal article" date="2019" name="Sci. Rep.">
        <title>Draft genome of Tanacetum cinerariifolium, the natural source of mosquito coil.</title>
        <authorList>
            <person name="Yamashiro T."/>
            <person name="Shiraishi A."/>
            <person name="Satake H."/>
            <person name="Nakayama K."/>
        </authorList>
    </citation>
    <scope>NUCLEOTIDE SEQUENCE</scope>
</reference>
<protein>
    <submittedName>
        <fullName evidence="1">Cysteine-rich receptor-like protein kinase 2</fullName>
    </submittedName>
</protein>
<evidence type="ECO:0000313" key="1">
    <source>
        <dbReference type="EMBL" id="GEU80905.1"/>
    </source>
</evidence>
<dbReference type="EMBL" id="BKCJ010008169">
    <property type="protein sequence ID" value="GEU80905.1"/>
    <property type="molecule type" value="Genomic_DNA"/>
</dbReference>
<organism evidence="1">
    <name type="scientific">Tanacetum cinerariifolium</name>
    <name type="common">Dalmatian daisy</name>
    <name type="synonym">Chrysanthemum cinerariifolium</name>
    <dbReference type="NCBI Taxonomy" id="118510"/>
    <lineage>
        <taxon>Eukaryota</taxon>
        <taxon>Viridiplantae</taxon>
        <taxon>Streptophyta</taxon>
        <taxon>Embryophyta</taxon>
        <taxon>Tracheophyta</taxon>
        <taxon>Spermatophyta</taxon>
        <taxon>Magnoliopsida</taxon>
        <taxon>eudicotyledons</taxon>
        <taxon>Gunneridae</taxon>
        <taxon>Pentapetalae</taxon>
        <taxon>asterids</taxon>
        <taxon>campanulids</taxon>
        <taxon>Asterales</taxon>
        <taxon>Asteraceae</taxon>
        <taxon>Asteroideae</taxon>
        <taxon>Anthemideae</taxon>
        <taxon>Anthemidinae</taxon>
        <taxon>Tanacetum</taxon>
    </lineage>
</organism>
<dbReference type="AlphaFoldDB" id="A0A6L2N8B6"/>
<sequence length="86" mass="9805">MRNQKSVRETPAWDLYESGTHVNLMDDRLDPNEYSVEDAKKIIEMALMCTQSPAMSDIVALLSEKSLYEMAPVRSTFHEDAEIHSS</sequence>
<accession>A0A6L2N8B6</accession>
<keyword evidence="1" id="KW-0675">Receptor</keyword>
<dbReference type="GO" id="GO:0016301">
    <property type="term" value="F:kinase activity"/>
    <property type="evidence" value="ECO:0007669"/>
    <property type="project" value="UniProtKB-KW"/>
</dbReference>
<proteinExistence type="predicted"/>